<evidence type="ECO:0000256" key="4">
    <source>
        <dbReference type="ARBA" id="ARBA00022806"/>
    </source>
</evidence>
<dbReference type="SUPFAM" id="SSF52980">
    <property type="entry name" value="Restriction endonuclease-like"/>
    <property type="match status" value="1"/>
</dbReference>
<evidence type="ECO:0000256" key="5">
    <source>
        <dbReference type="ARBA" id="ARBA00022840"/>
    </source>
</evidence>
<protein>
    <submittedName>
        <fullName evidence="9">DUF559 domain-containing protein</fullName>
    </submittedName>
</protein>
<name>A0A398BJM0_9RHOB</name>
<dbReference type="GO" id="GO:0043139">
    <property type="term" value="F:5'-3' DNA helicase activity"/>
    <property type="evidence" value="ECO:0007669"/>
    <property type="project" value="TreeGrafter"/>
</dbReference>
<evidence type="ECO:0000259" key="7">
    <source>
        <dbReference type="Pfam" id="PF13087"/>
    </source>
</evidence>
<keyword evidence="3" id="KW-0378">Hydrolase</keyword>
<dbReference type="InterPro" id="IPR027417">
    <property type="entry name" value="P-loop_NTPase"/>
</dbReference>
<feature type="domain" description="DNA2/NAM7 helicase-like C-terminal" evidence="7">
    <location>
        <begin position="731"/>
        <end position="919"/>
    </location>
</feature>
<dbReference type="AlphaFoldDB" id="A0A398BJM0"/>
<dbReference type="GO" id="GO:0016787">
    <property type="term" value="F:hydrolase activity"/>
    <property type="evidence" value="ECO:0007669"/>
    <property type="project" value="UniProtKB-KW"/>
</dbReference>
<feature type="domain" description="DNA2/NAM7 helicase helicase" evidence="6">
    <location>
        <begin position="362"/>
        <end position="452"/>
    </location>
</feature>
<evidence type="ECO:0000256" key="2">
    <source>
        <dbReference type="ARBA" id="ARBA00022741"/>
    </source>
</evidence>
<feature type="domain" description="Restriction endonuclease type II-like" evidence="8">
    <location>
        <begin position="955"/>
        <end position="1047"/>
    </location>
</feature>
<comment type="similarity">
    <text evidence="1">Belongs to the DNA2/NAM7 helicase family.</text>
</comment>
<dbReference type="PANTHER" id="PTHR43788">
    <property type="entry name" value="DNA2/NAM7 HELICASE FAMILY MEMBER"/>
    <property type="match status" value="1"/>
</dbReference>
<dbReference type="Pfam" id="PF13087">
    <property type="entry name" value="AAA_12"/>
    <property type="match status" value="1"/>
</dbReference>
<dbReference type="RefSeq" id="WP_119135962.1">
    <property type="nucleotide sequence ID" value="NZ_QXXQ01000011.1"/>
</dbReference>
<dbReference type="Proteomes" id="UP000266649">
    <property type="component" value="Unassembled WGS sequence"/>
</dbReference>
<keyword evidence="2" id="KW-0547">Nucleotide-binding</keyword>
<evidence type="ECO:0000313" key="10">
    <source>
        <dbReference type="Proteomes" id="UP000266649"/>
    </source>
</evidence>
<evidence type="ECO:0000259" key="6">
    <source>
        <dbReference type="Pfam" id="PF13086"/>
    </source>
</evidence>
<gene>
    <name evidence="9" type="ORF">D2N39_17020</name>
</gene>
<dbReference type="Gene3D" id="3.40.960.10">
    <property type="entry name" value="VSR Endonuclease"/>
    <property type="match status" value="1"/>
</dbReference>
<evidence type="ECO:0000256" key="3">
    <source>
        <dbReference type="ARBA" id="ARBA00022801"/>
    </source>
</evidence>
<dbReference type="CDD" id="cd18808">
    <property type="entry name" value="SF1_C_Upf1"/>
    <property type="match status" value="1"/>
</dbReference>
<dbReference type="PANTHER" id="PTHR43788:SF8">
    <property type="entry name" value="DNA-BINDING PROTEIN SMUBP-2"/>
    <property type="match status" value="1"/>
</dbReference>
<accession>A0A398BJM0</accession>
<organism evidence="9 10">
    <name type="scientific">Gemmobacter lutimaris</name>
    <dbReference type="NCBI Taxonomy" id="2306023"/>
    <lineage>
        <taxon>Bacteria</taxon>
        <taxon>Pseudomonadati</taxon>
        <taxon>Pseudomonadota</taxon>
        <taxon>Alphaproteobacteria</taxon>
        <taxon>Rhodobacterales</taxon>
        <taxon>Paracoccaceae</taxon>
        <taxon>Gemmobacter</taxon>
    </lineage>
</organism>
<evidence type="ECO:0000256" key="1">
    <source>
        <dbReference type="ARBA" id="ARBA00007913"/>
    </source>
</evidence>
<dbReference type="Pfam" id="PF13086">
    <property type="entry name" value="AAA_11"/>
    <property type="match status" value="1"/>
</dbReference>
<dbReference type="InterPro" id="IPR041677">
    <property type="entry name" value="DNA2/NAM7_AAA_11"/>
</dbReference>
<dbReference type="GO" id="GO:0005524">
    <property type="term" value="F:ATP binding"/>
    <property type="evidence" value="ECO:0007669"/>
    <property type="project" value="UniProtKB-KW"/>
</dbReference>
<dbReference type="Pfam" id="PF18741">
    <property type="entry name" value="MTES_1575"/>
    <property type="match status" value="1"/>
</dbReference>
<dbReference type="InterPro" id="IPR050534">
    <property type="entry name" value="Coronavir_polyprotein_1ab"/>
</dbReference>
<dbReference type="InterPro" id="IPR049468">
    <property type="entry name" value="Restrct_endonuc-II-like_dom"/>
</dbReference>
<dbReference type="InterPro" id="IPR041679">
    <property type="entry name" value="DNA2/NAM7-like_C"/>
</dbReference>
<dbReference type="OrthoDB" id="9757917at2"/>
<proteinExistence type="inferred from homology"/>
<dbReference type="SUPFAM" id="SSF52540">
    <property type="entry name" value="P-loop containing nucleoside triphosphate hydrolases"/>
    <property type="match status" value="1"/>
</dbReference>
<dbReference type="InterPro" id="IPR047187">
    <property type="entry name" value="SF1_C_Upf1"/>
</dbReference>
<comment type="caution">
    <text evidence="9">The sequence shown here is derived from an EMBL/GenBank/DDBJ whole genome shotgun (WGS) entry which is preliminary data.</text>
</comment>
<evidence type="ECO:0000313" key="9">
    <source>
        <dbReference type="EMBL" id="RID90705.1"/>
    </source>
</evidence>
<dbReference type="EMBL" id="QXXQ01000011">
    <property type="protein sequence ID" value="RID90705.1"/>
    <property type="molecule type" value="Genomic_DNA"/>
</dbReference>
<keyword evidence="4" id="KW-0347">Helicase</keyword>
<reference evidence="9 10" key="1">
    <citation type="submission" date="2018-09" db="EMBL/GenBank/DDBJ databases">
        <title>Gemmobacter lutimaris sp. nov., a marine bacterium isolated from tidal flat.</title>
        <authorList>
            <person name="Lee D.W."/>
            <person name="Yoo Y."/>
            <person name="Kim J.-J."/>
            <person name="Kim B.S."/>
        </authorList>
    </citation>
    <scope>NUCLEOTIDE SEQUENCE [LARGE SCALE GENOMIC DNA]</scope>
    <source>
        <strain evidence="9 10">YJ-T1-11</strain>
    </source>
</reference>
<keyword evidence="10" id="KW-1185">Reference proteome</keyword>
<sequence length="1051" mass="113769">MSILLRTIRAFPRGRSTEELHALLGTTFQNEERRALLAELETLLAQGLIRRQANGRWVPIASVPQPPGQARPGGNELAPVADTTTLVAAPFVRSDLAVELLPEEAEGDTAAIAPQALLRYWRSALRSDPRGTITEAFDRHGAVWHLISGKGGLVPDDGQVVRLRIALDALADDFRAALIRREANENALAIGWPLAIGRRTGVPAIWPIGLIAAEWRRTEGFLEIEIAADDVLVNPAWLRGAARSSGWKAADLEAIFAQADGIGLEAQEFLARLRDAAASQIRGPLTGTALASQIDTAAQGVFDAAALFLPEDSSFTAGAVRDLDTIAQWPEAQLARTALAPLLGLRSAFAPTELPAINVGSLNAEQIAAVRSACAKLLTVVTGPPGTGKSQAIVSMAASVLLSGGTVLVASKNHQALDAVQDRLGTLAPDAPFIVRTLDPARDIDRSFASVLAELVQGHAGRTRPLDIGLKERLDALATARAEGLDLLARRSALECEITEHLDRIAAHQRFAVAKPAPPAAEALPETRGLARLLALLRRLFAGAPKAMMPQATPLSALEALEAALARLRTARDALAEPPDVIALTEDIAALAQAVLAAQLTTRATLSLDDRDQLDQAKADLDFMGGRASPPPDLIRAVLTHRPLWLVSVLGAPKRLPLEEGLFDLVIFDEASQCDIASALPLFARARRAVVVGDNRQLNFIPQLGQAQDRNLMQAQGLPVARMSRFAQSRQSLFDFAQRMPEAERILLRQQYRSVGPIVDYISQEFYGSALKTAYDPKTIRAPDGLKPGLAWAHVPPPAVLEGQNVNRAEVRAITAFVETLLVREGYTGTLGVTSPFRGQVHAIEQAVRAAIPAHKLEASEFRVATVDGFQGQERDVILFSPTLTATSPMSAVSFVQKDHRRLNVAISRARAVAHVFGDLDFARAGKVRTLARLAAAATGPRKRSGEGVFDSDWERILFHALETRGLKPMPQYEIAGRRLDFALFGSGEIKLDLEVDGRQFHETADGLRKSSDLWRDHQLKSLGWRVRRFWVDELARDMEACLDLVERDLS</sequence>
<dbReference type="InterPro" id="IPR011335">
    <property type="entry name" value="Restrct_endonuc-II-like"/>
</dbReference>
<keyword evidence="5" id="KW-0067">ATP-binding</keyword>
<dbReference type="Gene3D" id="3.40.50.300">
    <property type="entry name" value="P-loop containing nucleotide triphosphate hydrolases"/>
    <property type="match status" value="2"/>
</dbReference>
<evidence type="ECO:0000259" key="8">
    <source>
        <dbReference type="Pfam" id="PF18741"/>
    </source>
</evidence>